<keyword evidence="3" id="KW-1185">Reference proteome</keyword>
<keyword evidence="1" id="KW-0472">Membrane</keyword>
<keyword evidence="1" id="KW-0812">Transmembrane</keyword>
<proteinExistence type="predicted"/>
<dbReference type="EMBL" id="KN839060">
    <property type="protein sequence ID" value="KIJ91068.1"/>
    <property type="molecule type" value="Genomic_DNA"/>
</dbReference>
<gene>
    <name evidence="2" type="ORF">K443DRAFT_508774</name>
</gene>
<reference evidence="2 3" key="1">
    <citation type="submission" date="2014-04" db="EMBL/GenBank/DDBJ databases">
        <authorList>
            <consortium name="DOE Joint Genome Institute"/>
            <person name="Kuo A."/>
            <person name="Kohler A."/>
            <person name="Nagy L.G."/>
            <person name="Floudas D."/>
            <person name="Copeland A."/>
            <person name="Barry K.W."/>
            <person name="Cichocki N."/>
            <person name="Veneault-Fourrey C."/>
            <person name="LaButti K."/>
            <person name="Lindquist E.A."/>
            <person name="Lipzen A."/>
            <person name="Lundell T."/>
            <person name="Morin E."/>
            <person name="Murat C."/>
            <person name="Sun H."/>
            <person name="Tunlid A."/>
            <person name="Henrissat B."/>
            <person name="Grigoriev I.V."/>
            <person name="Hibbett D.S."/>
            <person name="Martin F."/>
            <person name="Nordberg H.P."/>
            <person name="Cantor M.N."/>
            <person name="Hua S.X."/>
        </authorList>
    </citation>
    <scope>NUCLEOTIDE SEQUENCE [LARGE SCALE GENOMIC DNA]</scope>
    <source>
        <strain evidence="2 3">LaAM-08-1</strain>
    </source>
</reference>
<protein>
    <submittedName>
        <fullName evidence="2">Uncharacterized protein</fullName>
    </submittedName>
</protein>
<evidence type="ECO:0000256" key="1">
    <source>
        <dbReference type="SAM" id="Phobius"/>
    </source>
</evidence>
<accession>A0A0C9WSN3</accession>
<organism evidence="2 3">
    <name type="scientific">Laccaria amethystina LaAM-08-1</name>
    <dbReference type="NCBI Taxonomy" id="1095629"/>
    <lineage>
        <taxon>Eukaryota</taxon>
        <taxon>Fungi</taxon>
        <taxon>Dikarya</taxon>
        <taxon>Basidiomycota</taxon>
        <taxon>Agaricomycotina</taxon>
        <taxon>Agaricomycetes</taxon>
        <taxon>Agaricomycetidae</taxon>
        <taxon>Agaricales</taxon>
        <taxon>Agaricineae</taxon>
        <taxon>Hydnangiaceae</taxon>
        <taxon>Laccaria</taxon>
    </lineage>
</organism>
<dbReference type="AlphaFoldDB" id="A0A0C9WSN3"/>
<evidence type="ECO:0000313" key="3">
    <source>
        <dbReference type="Proteomes" id="UP000054477"/>
    </source>
</evidence>
<dbReference type="HOGENOM" id="CLU_1949173_0_0_1"/>
<feature type="transmembrane region" description="Helical" evidence="1">
    <location>
        <begin position="60"/>
        <end position="78"/>
    </location>
</feature>
<dbReference type="Proteomes" id="UP000054477">
    <property type="component" value="Unassembled WGS sequence"/>
</dbReference>
<sequence>MQACAWAFPTLSPISSVLAFVFLIPWRLSVFGVWSHMLVQYSTHRAHDERMKSTASAEHAYWTDAVIAWCWYAVYMSLNNLPGVMIYQTASSLFLKDEVAARWLSGSCSSANIFASSGPYNSPCFRWFA</sequence>
<reference evidence="3" key="2">
    <citation type="submission" date="2015-01" db="EMBL/GenBank/DDBJ databases">
        <title>Evolutionary Origins and Diversification of the Mycorrhizal Mutualists.</title>
        <authorList>
            <consortium name="DOE Joint Genome Institute"/>
            <consortium name="Mycorrhizal Genomics Consortium"/>
            <person name="Kohler A."/>
            <person name="Kuo A."/>
            <person name="Nagy L.G."/>
            <person name="Floudas D."/>
            <person name="Copeland A."/>
            <person name="Barry K.W."/>
            <person name="Cichocki N."/>
            <person name="Veneault-Fourrey C."/>
            <person name="LaButti K."/>
            <person name="Lindquist E.A."/>
            <person name="Lipzen A."/>
            <person name="Lundell T."/>
            <person name="Morin E."/>
            <person name="Murat C."/>
            <person name="Riley R."/>
            <person name="Ohm R."/>
            <person name="Sun H."/>
            <person name="Tunlid A."/>
            <person name="Henrissat B."/>
            <person name="Grigoriev I.V."/>
            <person name="Hibbett D.S."/>
            <person name="Martin F."/>
        </authorList>
    </citation>
    <scope>NUCLEOTIDE SEQUENCE [LARGE SCALE GENOMIC DNA]</scope>
    <source>
        <strain evidence="3">LaAM-08-1</strain>
    </source>
</reference>
<evidence type="ECO:0000313" key="2">
    <source>
        <dbReference type="EMBL" id="KIJ91068.1"/>
    </source>
</evidence>
<feature type="transmembrane region" description="Helical" evidence="1">
    <location>
        <begin position="17"/>
        <end position="39"/>
    </location>
</feature>
<keyword evidence="1" id="KW-1133">Transmembrane helix</keyword>
<name>A0A0C9WSN3_9AGAR</name>